<sequence length="203" mass="22247">MSDHATDSAMQDRVLRAASTLLARSAFVEVRLDDVAAAACCDVEIVAHLHGDMHGVATAVLHAEGSLMRRAMIEPGPGIDPLDALIRTFVQVGCTMRDRVEVRAGMRLAAESHRHFPERSIDPFRTWETFVLARLHEARAAGRLSADVEVEHLAWTLVAAGMGTKDLVEFRDAWDEAPDRLGRVARVILSRAGDEAIAIHRSP</sequence>
<reference evidence="2 3" key="1">
    <citation type="submission" date="2017-11" db="EMBL/GenBank/DDBJ databases">
        <title>Genomic Encyclopedia of Archaeal and Bacterial Type Strains, Phase II (KMG-II): From Individual Species to Whole Genera.</title>
        <authorList>
            <person name="Goeker M."/>
        </authorList>
    </citation>
    <scope>NUCLEOTIDE SEQUENCE [LARGE SCALE GENOMIC DNA]</scope>
    <source>
        <strain evidence="2 3">DSM 25478</strain>
    </source>
</reference>
<dbReference type="InterPro" id="IPR036271">
    <property type="entry name" value="Tet_transcr_reg_TetR-rel_C_sf"/>
</dbReference>
<organism evidence="2 3">
    <name type="scientific">Sediminihabitans luteus</name>
    <dbReference type="NCBI Taxonomy" id="1138585"/>
    <lineage>
        <taxon>Bacteria</taxon>
        <taxon>Bacillati</taxon>
        <taxon>Actinomycetota</taxon>
        <taxon>Actinomycetes</taxon>
        <taxon>Micrococcales</taxon>
        <taxon>Cellulomonadaceae</taxon>
        <taxon>Sediminihabitans</taxon>
    </lineage>
</organism>
<dbReference type="SUPFAM" id="SSF48498">
    <property type="entry name" value="Tetracyclin repressor-like, C-terminal domain"/>
    <property type="match status" value="1"/>
</dbReference>
<name>A0A2M9CZJ4_9CELL</name>
<proteinExistence type="predicted"/>
<evidence type="ECO:0000313" key="3">
    <source>
        <dbReference type="Proteomes" id="UP000231693"/>
    </source>
</evidence>
<dbReference type="InterPro" id="IPR009057">
    <property type="entry name" value="Homeodomain-like_sf"/>
</dbReference>
<feature type="domain" description="CprB tetracyclin repressor-like C-terminal" evidence="1">
    <location>
        <begin position="82"/>
        <end position="187"/>
    </location>
</feature>
<evidence type="ECO:0000313" key="2">
    <source>
        <dbReference type="EMBL" id="PJJ77362.1"/>
    </source>
</evidence>
<dbReference type="EMBL" id="PGFE01000001">
    <property type="protein sequence ID" value="PJJ77362.1"/>
    <property type="molecule type" value="Genomic_DNA"/>
</dbReference>
<gene>
    <name evidence="2" type="ORF">CLV28_0581</name>
</gene>
<dbReference type="RefSeq" id="WP_100421762.1">
    <property type="nucleotide sequence ID" value="NZ_BOOX01000003.1"/>
</dbReference>
<dbReference type="Proteomes" id="UP000231693">
    <property type="component" value="Unassembled WGS sequence"/>
</dbReference>
<keyword evidence="3" id="KW-1185">Reference proteome</keyword>
<evidence type="ECO:0000259" key="1">
    <source>
        <dbReference type="Pfam" id="PF21935"/>
    </source>
</evidence>
<dbReference type="OrthoDB" id="5122972at2"/>
<dbReference type="Gene3D" id="1.10.357.10">
    <property type="entry name" value="Tetracycline Repressor, domain 2"/>
    <property type="match status" value="1"/>
</dbReference>
<dbReference type="SUPFAM" id="SSF46689">
    <property type="entry name" value="Homeodomain-like"/>
    <property type="match status" value="1"/>
</dbReference>
<dbReference type="InterPro" id="IPR054126">
    <property type="entry name" value="CprB_TetR_C"/>
</dbReference>
<comment type="caution">
    <text evidence="2">The sequence shown here is derived from an EMBL/GenBank/DDBJ whole genome shotgun (WGS) entry which is preliminary data.</text>
</comment>
<dbReference type="Pfam" id="PF21935">
    <property type="entry name" value="TetR_C_45"/>
    <property type="match status" value="1"/>
</dbReference>
<accession>A0A2M9CZJ4</accession>
<protein>
    <recommendedName>
        <fullName evidence="1">CprB tetracyclin repressor-like C-terminal domain-containing protein</fullName>
    </recommendedName>
</protein>
<dbReference type="AlphaFoldDB" id="A0A2M9CZJ4"/>